<dbReference type="EC" id="2.7.13.3" evidence="2"/>
<dbReference type="InterPro" id="IPR036890">
    <property type="entry name" value="HATPase_C_sf"/>
</dbReference>
<dbReference type="Pfam" id="PF08447">
    <property type="entry name" value="PAS_3"/>
    <property type="match status" value="1"/>
</dbReference>
<dbReference type="InterPro" id="IPR035965">
    <property type="entry name" value="PAS-like_dom_sf"/>
</dbReference>
<dbReference type="InterPro" id="IPR004358">
    <property type="entry name" value="Sig_transdc_His_kin-like_C"/>
</dbReference>
<evidence type="ECO:0000313" key="9">
    <source>
        <dbReference type="EMBL" id="MBO0351725.1"/>
    </source>
</evidence>
<reference evidence="9 10" key="1">
    <citation type="submission" date="2021-03" db="EMBL/GenBank/DDBJ databases">
        <title>Metabolic Capacity of the Antarctic Cyanobacterium Phormidium pseudopriestleyi that Sustains Oxygenic Photosynthesis in the Presence of Hydrogen Sulfide.</title>
        <authorList>
            <person name="Lumian J.E."/>
            <person name="Jungblut A.D."/>
            <person name="Dillon M.L."/>
            <person name="Hawes I."/>
            <person name="Doran P.T."/>
            <person name="Mackey T.J."/>
            <person name="Dick G.J."/>
            <person name="Grettenberger C.L."/>
            <person name="Sumner D.Y."/>
        </authorList>
    </citation>
    <scope>NUCLEOTIDE SEQUENCE [LARGE SCALE GENOMIC DNA]</scope>
    <source>
        <strain evidence="9 10">FRX01</strain>
    </source>
</reference>
<dbReference type="InterPro" id="IPR003594">
    <property type="entry name" value="HATPase_dom"/>
</dbReference>
<keyword evidence="3" id="KW-0597">Phosphoprotein</keyword>
<keyword evidence="5 9" id="KW-0418">Kinase</keyword>
<dbReference type="Pfam" id="PF00512">
    <property type="entry name" value="HisKA"/>
    <property type="match status" value="1"/>
</dbReference>
<comment type="catalytic activity">
    <reaction evidence="1">
        <text>ATP + protein L-histidine = ADP + protein N-phospho-L-histidine.</text>
        <dbReference type="EC" id="2.7.13.3"/>
    </reaction>
</comment>
<keyword evidence="6" id="KW-0902">Two-component regulatory system</keyword>
<dbReference type="Proteomes" id="UP000664844">
    <property type="component" value="Unassembled WGS sequence"/>
</dbReference>
<dbReference type="SUPFAM" id="SSF55785">
    <property type="entry name" value="PYP-like sensor domain (PAS domain)"/>
    <property type="match status" value="1"/>
</dbReference>
<organism evidence="9 10">
    <name type="scientific">Phormidium pseudopriestleyi FRX01</name>
    <dbReference type="NCBI Taxonomy" id="1759528"/>
    <lineage>
        <taxon>Bacteria</taxon>
        <taxon>Bacillati</taxon>
        <taxon>Cyanobacteriota</taxon>
        <taxon>Cyanophyceae</taxon>
        <taxon>Oscillatoriophycideae</taxon>
        <taxon>Oscillatoriales</taxon>
        <taxon>Oscillatoriaceae</taxon>
        <taxon>Phormidium</taxon>
    </lineage>
</organism>
<dbReference type="SUPFAM" id="SSF55874">
    <property type="entry name" value="ATPase domain of HSP90 chaperone/DNA topoisomerase II/histidine kinase"/>
    <property type="match status" value="1"/>
</dbReference>
<evidence type="ECO:0000259" key="7">
    <source>
        <dbReference type="PROSITE" id="PS50109"/>
    </source>
</evidence>
<keyword evidence="4" id="KW-0808">Transferase</keyword>
<comment type="caution">
    <text evidence="9">The sequence shown here is derived from an EMBL/GenBank/DDBJ whole genome shotgun (WGS) entry which is preliminary data.</text>
</comment>
<dbReference type="Pfam" id="PF02518">
    <property type="entry name" value="HATPase_c"/>
    <property type="match status" value="1"/>
</dbReference>
<dbReference type="PRINTS" id="PR00344">
    <property type="entry name" value="BCTRLSENSOR"/>
</dbReference>
<dbReference type="InterPro" id="IPR005467">
    <property type="entry name" value="His_kinase_dom"/>
</dbReference>
<evidence type="ECO:0000256" key="1">
    <source>
        <dbReference type="ARBA" id="ARBA00000085"/>
    </source>
</evidence>
<dbReference type="SMART" id="SM00388">
    <property type="entry name" value="HisKA"/>
    <property type="match status" value="1"/>
</dbReference>
<dbReference type="PANTHER" id="PTHR43711:SF26">
    <property type="entry name" value="SENSOR HISTIDINE KINASE RCSC"/>
    <property type="match status" value="1"/>
</dbReference>
<gene>
    <name evidence="9" type="ORF">J0895_22115</name>
</gene>
<dbReference type="EMBL" id="JAFLQW010000580">
    <property type="protein sequence ID" value="MBO0351725.1"/>
    <property type="molecule type" value="Genomic_DNA"/>
</dbReference>
<dbReference type="InterPro" id="IPR013655">
    <property type="entry name" value="PAS_fold_3"/>
</dbReference>
<dbReference type="CDD" id="cd00075">
    <property type="entry name" value="HATPase"/>
    <property type="match status" value="1"/>
</dbReference>
<evidence type="ECO:0000256" key="6">
    <source>
        <dbReference type="ARBA" id="ARBA00023012"/>
    </source>
</evidence>
<dbReference type="Gene3D" id="1.10.287.130">
    <property type="match status" value="1"/>
</dbReference>
<evidence type="ECO:0000256" key="3">
    <source>
        <dbReference type="ARBA" id="ARBA00022553"/>
    </source>
</evidence>
<proteinExistence type="predicted"/>
<feature type="domain" description="Histidine kinase" evidence="7">
    <location>
        <begin position="165"/>
        <end position="381"/>
    </location>
</feature>
<dbReference type="InterPro" id="IPR036097">
    <property type="entry name" value="HisK_dim/P_sf"/>
</dbReference>
<protein>
    <recommendedName>
        <fullName evidence="2">histidine kinase</fullName>
        <ecNumber evidence="2">2.7.13.3</ecNumber>
    </recommendedName>
</protein>
<dbReference type="PROSITE" id="PS50113">
    <property type="entry name" value="PAC"/>
    <property type="match status" value="1"/>
</dbReference>
<dbReference type="PROSITE" id="PS50109">
    <property type="entry name" value="HIS_KIN"/>
    <property type="match status" value="1"/>
</dbReference>
<dbReference type="NCBIfam" id="TIGR00229">
    <property type="entry name" value="sensory_box"/>
    <property type="match status" value="1"/>
</dbReference>
<dbReference type="Gene3D" id="3.30.450.20">
    <property type="entry name" value="PAS domain"/>
    <property type="match status" value="1"/>
</dbReference>
<dbReference type="SMART" id="SM00387">
    <property type="entry name" value="HATPase_c"/>
    <property type="match status" value="1"/>
</dbReference>
<sequence>MMKILAFDLPDSQCPDLQPIVLKYSSFLDTAAVGIFQITPTGSYLRANRTLARIYGYESAAELMAGVKNMGNQLYVEQRRYEQLMQVLRTQRDVENFESRVYRQDGSIAWVRDTIRIMRDRTGQVIGYQGIVEPMEEPLSDRLSSPADAEPDNLRTPLTPNFVSMLSHELRGSLTVIAAANDLLKLHSQKMTPEQRLKYFQKIDETVKHTSNIIEGFLTLGKAECGGLHIQSVPVYFTSLCEDVWQDVEKLTDVTHRMILTTTGDSEPLMTDPTLLRQIILNLLVNAVKYSPQGTSIYCDFTFAEGEIIFRIKDRGIGIPPEDWANLFTLFHRAKNVAANAGSGLGLAIVKRSVDLLGGKIWVESTVGEGTTFTVTLPKLPALSSQIDDYHSISA</sequence>
<dbReference type="InterPro" id="IPR003661">
    <property type="entry name" value="HisK_dim/P_dom"/>
</dbReference>
<evidence type="ECO:0000313" key="10">
    <source>
        <dbReference type="Proteomes" id="UP000664844"/>
    </source>
</evidence>
<dbReference type="CDD" id="cd00082">
    <property type="entry name" value="HisKA"/>
    <property type="match status" value="1"/>
</dbReference>
<feature type="domain" description="PAC" evidence="8">
    <location>
        <begin position="95"/>
        <end position="147"/>
    </location>
</feature>
<name>A0ABS3FX60_9CYAN</name>
<evidence type="ECO:0000256" key="5">
    <source>
        <dbReference type="ARBA" id="ARBA00022777"/>
    </source>
</evidence>
<dbReference type="GO" id="GO:0016301">
    <property type="term" value="F:kinase activity"/>
    <property type="evidence" value="ECO:0007669"/>
    <property type="project" value="UniProtKB-KW"/>
</dbReference>
<dbReference type="SMART" id="SM00086">
    <property type="entry name" value="PAC"/>
    <property type="match status" value="1"/>
</dbReference>
<evidence type="ECO:0000259" key="8">
    <source>
        <dbReference type="PROSITE" id="PS50113"/>
    </source>
</evidence>
<accession>A0ABS3FX60</accession>
<evidence type="ECO:0000256" key="2">
    <source>
        <dbReference type="ARBA" id="ARBA00012438"/>
    </source>
</evidence>
<evidence type="ECO:0000256" key="4">
    <source>
        <dbReference type="ARBA" id="ARBA00022679"/>
    </source>
</evidence>
<keyword evidence="10" id="KW-1185">Reference proteome</keyword>
<dbReference type="SUPFAM" id="SSF47384">
    <property type="entry name" value="Homodimeric domain of signal transducing histidine kinase"/>
    <property type="match status" value="1"/>
</dbReference>
<dbReference type="InterPro" id="IPR050736">
    <property type="entry name" value="Sensor_HK_Regulatory"/>
</dbReference>
<dbReference type="InterPro" id="IPR000700">
    <property type="entry name" value="PAS-assoc_C"/>
</dbReference>
<dbReference type="CDD" id="cd00130">
    <property type="entry name" value="PAS"/>
    <property type="match status" value="1"/>
</dbReference>
<dbReference type="InterPro" id="IPR000014">
    <property type="entry name" value="PAS"/>
</dbReference>
<dbReference type="PANTHER" id="PTHR43711">
    <property type="entry name" value="TWO-COMPONENT HISTIDINE KINASE"/>
    <property type="match status" value="1"/>
</dbReference>
<dbReference type="Gene3D" id="3.30.565.10">
    <property type="entry name" value="Histidine kinase-like ATPase, C-terminal domain"/>
    <property type="match status" value="1"/>
</dbReference>
<dbReference type="InterPro" id="IPR001610">
    <property type="entry name" value="PAC"/>
</dbReference>
<dbReference type="RefSeq" id="WP_207090156.1">
    <property type="nucleotide sequence ID" value="NZ_JAFLQW010000580.1"/>
</dbReference>